<sequence>MIDVYVNQQKVGTLSKEGREYVFTYHTTAPALFVSLTMPVRERSYVFSHDQLHPIFNQYIPEGYLLELFRNLLSKQLGEIDELKLLAVLAPGITGRLTFVPHDSAIQQLVTTSSKYPKTSISVDTILHSPEDVFEELIQHFLFRSAIGGVQPKVLATLQERVSLPYQDYIIKTSGDHYPFLTVNEYFCLRAAQSAGCQVPEVYLSDNQKLLVIKRFTANHNPAPGFEEVAVLLGKTNRQKYEGSYEQVARAFQVFTAPQHRIESLEQLFRMMVLMVLLRNGDAHLKNFGLLYTTGIDDAHISPVYDLVTTTCYLPRDIPALTLNGNKRWWTKKQLCAFGERFCLLPPYRTNEIWEQCIYAIEHTKKELQEYTREHPIFRDMGERILHQWQSAVS</sequence>
<dbReference type="eggNOG" id="COG3550">
    <property type="taxonomic scope" value="Bacteria"/>
</dbReference>
<dbReference type="InterPro" id="IPR012893">
    <property type="entry name" value="HipA-like_C"/>
</dbReference>
<name>F8EZQ7_GRAC1</name>
<comment type="similarity">
    <text evidence="1">Belongs to the HipA Ser/Thr kinase family.</text>
</comment>
<dbReference type="Pfam" id="PF13657">
    <property type="entry name" value="Couple_hipA"/>
    <property type="match status" value="1"/>
</dbReference>
<dbReference type="HOGENOM" id="CLU_049572_0_0_12"/>
<protein>
    <submittedName>
        <fullName evidence="6">HipA N-terminal domain protein</fullName>
    </submittedName>
</protein>
<proteinExistence type="inferred from homology"/>
<evidence type="ECO:0000256" key="3">
    <source>
        <dbReference type="ARBA" id="ARBA00022777"/>
    </source>
</evidence>
<evidence type="ECO:0000256" key="2">
    <source>
        <dbReference type="ARBA" id="ARBA00022679"/>
    </source>
</evidence>
<dbReference type="STRING" id="744872.Spica_2684"/>
<evidence type="ECO:0000313" key="6">
    <source>
        <dbReference type="EMBL" id="AEJ20781.1"/>
    </source>
</evidence>
<dbReference type="PANTHER" id="PTHR37419">
    <property type="entry name" value="SERINE/THREONINE-PROTEIN KINASE TOXIN HIPA"/>
    <property type="match status" value="1"/>
</dbReference>
<evidence type="ECO:0000256" key="1">
    <source>
        <dbReference type="ARBA" id="ARBA00010164"/>
    </source>
</evidence>
<dbReference type="GO" id="GO:0005829">
    <property type="term" value="C:cytosol"/>
    <property type="evidence" value="ECO:0007669"/>
    <property type="project" value="TreeGrafter"/>
</dbReference>
<keyword evidence="2" id="KW-0808">Transferase</keyword>
<dbReference type="KEGG" id="scd:Spica_2684"/>
<dbReference type="PANTHER" id="PTHR37419:SF1">
    <property type="entry name" value="SERINE_THREONINE-PROTEIN KINASE TOXIN HIPA"/>
    <property type="match status" value="1"/>
</dbReference>
<evidence type="ECO:0000313" key="7">
    <source>
        <dbReference type="Proteomes" id="UP000000503"/>
    </source>
</evidence>
<keyword evidence="7" id="KW-1185">Reference proteome</keyword>
<dbReference type="GO" id="GO:0004674">
    <property type="term" value="F:protein serine/threonine kinase activity"/>
    <property type="evidence" value="ECO:0007669"/>
    <property type="project" value="TreeGrafter"/>
</dbReference>
<evidence type="ECO:0000259" key="5">
    <source>
        <dbReference type="Pfam" id="PF13657"/>
    </source>
</evidence>
<dbReference type="Pfam" id="PF07804">
    <property type="entry name" value="HipA_C"/>
    <property type="match status" value="1"/>
</dbReference>
<dbReference type="Gene3D" id="1.10.1070.20">
    <property type="match status" value="1"/>
</dbReference>
<dbReference type="EMBL" id="CP002868">
    <property type="protein sequence ID" value="AEJ20781.1"/>
    <property type="molecule type" value="Genomic_DNA"/>
</dbReference>
<feature type="domain" description="HipA N-terminal subdomain 1" evidence="5">
    <location>
        <begin position="3"/>
        <end position="99"/>
    </location>
</feature>
<dbReference type="AlphaFoldDB" id="F8EZQ7"/>
<evidence type="ECO:0000259" key="4">
    <source>
        <dbReference type="Pfam" id="PF07804"/>
    </source>
</evidence>
<reference evidence="7" key="1">
    <citation type="journal article" date="2013" name="Stand. Genomic Sci.">
        <title>Genome sequence of the thermophilic fresh-water bacterium Spirochaeta caldaria type strain (H1(T)), reclassification of Spirochaeta caldaria, Spirochaeta stenostrepta, and Spirochaeta zuelzerae in the genus Treponema as Treponema caldaria comb. nov., Treponema stenostrepta comb. nov., and Treponema zuelzerae comb. nov., and emendation of the genus Treponema.</title>
        <authorList>
            <person name="Abt B."/>
            <person name="Goker M."/>
            <person name="Scheuner C."/>
            <person name="Han C."/>
            <person name="Lu M."/>
            <person name="Misra M."/>
            <person name="Lapidus A."/>
            <person name="Nolan M."/>
            <person name="Lucas S."/>
            <person name="Hammon N."/>
            <person name="Deshpande S."/>
            <person name="Cheng J.F."/>
            <person name="Tapia R."/>
            <person name="Goodwin L.A."/>
            <person name="Pitluck S."/>
            <person name="Liolios K."/>
            <person name="Pagani I."/>
            <person name="Ivanova N."/>
            <person name="Mavromatis K."/>
            <person name="Mikhailova N."/>
            <person name="Huntemann M."/>
            <person name="Pati A."/>
            <person name="Chen A."/>
            <person name="Palaniappan K."/>
            <person name="Land M."/>
            <person name="Hauser L."/>
            <person name="Jeffries C.D."/>
            <person name="Rohde M."/>
            <person name="Spring S."/>
            <person name="Gronow S."/>
            <person name="Detter J.C."/>
            <person name="Bristow J."/>
            <person name="Eisen J.A."/>
            <person name="Markowitz V."/>
            <person name="Hugenholtz P."/>
            <person name="Kyrpides N.C."/>
            <person name="Woyke T."/>
            <person name="Klenk H.P."/>
        </authorList>
    </citation>
    <scope>NUCLEOTIDE SEQUENCE</scope>
    <source>
        <strain evidence="7">ATCC 51460 / DSM 7334 / H1</strain>
    </source>
</reference>
<feature type="domain" description="HipA-like C-terminal" evidence="4">
    <location>
        <begin position="146"/>
        <end position="362"/>
    </location>
</feature>
<dbReference type="OrthoDB" id="9805913at2"/>
<dbReference type="InterPro" id="IPR017508">
    <property type="entry name" value="HipA_N1"/>
</dbReference>
<keyword evidence="3" id="KW-0418">Kinase</keyword>
<accession>F8EZQ7</accession>
<dbReference type="NCBIfam" id="TIGR03071">
    <property type="entry name" value="couple_hipA"/>
    <property type="match status" value="1"/>
</dbReference>
<organism evidence="6 7">
    <name type="scientific">Gracilinema caldarium (strain ATCC 51460 / DSM 7334 / H1)</name>
    <name type="common">Treponema caldarium</name>
    <dbReference type="NCBI Taxonomy" id="744872"/>
    <lineage>
        <taxon>Bacteria</taxon>
        <taxon>Pseudomonadati</taxon>
        <taxon>Spirochaetota</taxon>
        <taxon>Spirochaetia</taxon>
        <taxon>Spirochaetales</taxon>
        <taxon>Breznakiellaceae</taxon>
        <taxon>Gracilinema</taxon>
    </lineage>
</organism>
<dbReference type="Proteomes" id="UP000000503">
    <property type="component" value="Chromosome"/>
</dbReference>
<dbReference type="InterPro" id="IPR052028">
    <property type="entry name" value="HipA_Ser/Thr_kinase"/>
</dbReference>
<gene>
    <name evidence="6" type="ordered locus">Spica_2684</name>
</gene>